<comment type="caution">
    <text evidence="2">The sequence shown here is derived from an EMBL/GenBank/DDBJ whole genome shotgun (WGS) entry which is preliminary data.</text>
</comment>
<accession>A0ABV9AHI2</accession>
<protein>
    <submittedName>
        <fullName evidence="2">Uncharacterized protein</fullName>
    </submittedName>
</protein>
<feature type="compositionally biased region" description="Polar residues" evidence="1">
    <location>
        <begin position="1"/>
        <end position="12"/>
    </location>
</feature>
<name>A0ABV9AHI2_9ACTN</name>
<sequence>MLTKTYHYTSPTGEEHPDNPRQLYVLEVVEPATYGVGYSFEDSVLCMWLDSPSPGRVAVHHISFPVSQFAELVAAGEEPPEFEDFKAQQSSQGGSV</sequence>
<dbReference type="Proteomes" id="UP001595839">
    <property type="component" value="Unassembled WGS sequence"/>
</dbReference>
<organism evidence="2 3">
    <name type="scientific">Streptomyces vulcanius</name>
    <dbReference type="NCBI Taxonomy" id="1441876"/>
    <lineage>
        <taxon>Bacteria</taxon>
        <taxon>Bacillati</taxon>
        <taxon>Actinomycetota</taxon>
        <taxon>Actinomycetes</taxon>
        <taxon>Kitasatosporales</taxon>
        <taxon>Streptomycetaceae</taxon>
        <taxon>Streptomyces</taxon>
    </lineage>
</organism>
<dbReference type="RefSeq" id="WP_361942115.1">
    <property type="nucleotide sequence ID" value="NZ_JBHSFK010000002.1"/>
</dbReference>
<gene>
    <name evidence="2" type="ORF">ACFPIH_03105</name>
</gene>
<dbReference type="EMBL" id="JBHSFK010000002">
    <property type="protein sequence ID" value="MFC4498519.1"/>
    <property type="molecule type" value="Genomic_DNA"/>
</dbReference>
<feature type="region of interest" description="Disordered" evidence="1">
    <location>
        <begin position="1"/>
        <end position="20"/>
    </location>
</feature>
<reference evidence="3" key="1">
    <citation type="journal article" date="2019" name="Int. J. Syst. Evol. Microbiol.">
        <title>The Global Catalogue of Microorganisms (GCM) 10K type strain sequencing project: providing services to taxonomists for standard genome sequencing and annotation.</title>
        <authorList>
            <consortium name="The Broad Institute Genomics Platform"/>
            <consortium name="The Broad Institute Genome Sequencing Center for Infectious Disease"/>
            <person name="Wu L."/>
            <person name="Ma J."/>
        </authorList>
    </citation>
    <scope>NUCLEOTIDE SEQUENCE [LARGE SCALE GENOMIC DNA]</scope>
    <source>
        <strain evidence="3">CGMCC 4.7177</strain>
    </source>
</reference>
<proteinExistence type="predicted"/>
<evidence type="ECO:0000313" key="2">
    <source>
        <dbReference type="EMBL" id="MFC4498519.1"/>
    </source>
</evidence>
<evidence type="ECO:0000256" key="1">
    <source>
        <dbReference type="SAM" id="MobiDB-lite"/>
    </source>
</evidence>
<evidence type="ECO:0000313" key="3">
    <source>
        <dbReference type="Proteomes" id="UP001595839"/>
    </source>
</evidence>
<keyword evidence="3" id="KW-1185">Reference proteome</keyword>